<accession>R8XYV0</accession>
<dbReference type="InterPro" id="IPR006726">
    <property type="entry name" value="PHBA_efflux_AaeB/fusaric-R"/>
</dbReference>
<feature type="transmembrane region" description="Helical" evidence="7">
    <location>
        <begin position="399"/>
        <end position="416"/>
    </location>
</feature>
<dbReference type="PANTHER" id="PTHR30509:SF9">
    <property type="entry name" value="MULTIDRUG RESISTANCE PROTEIN MDTO"/>
    <property type="match status" value="1"/>
</dbReference>
<dbReference type="EMBL" id="APQJ01000011">
    <property type="protein sequence ID" value="EOQ61991.1"/>
    <property type="molecule type" value="Genomic_DNA"/>
</dbReference>
<keyword evidence="3" id="KW-1003">Cell membrane</keyword>
<comment type="subcellular location">
    <subcellularLocation>
        <location evidence="1">Cell membrane</location>
        <topology evidence="1">Multi-pass membrane protein</topology>
    </subcellularLocation>
</comment>
<keyword evidence="6 7" id="KW-0472">Membrane</keyword>
<dbReference type="PANTHER" id="PTHR30509">
    <property type="entry name" value="P-HYDROXYBENZOIC ACID EFFLUX PUMP SUBUNIT-RELATED"/>
    <property type="match status" value="1"/>
</dbReference>
<gene>
    <name evidence="8" type="ORF">F935_02766</name>
</gene>
<feature type="transmembrane region" description="Helical" evidence="7">
    <location>
        <begin position="372"/>
        <end position="393"/>
    </location>
</feature>
<evidence type="ECO:0008006" key="10">
    <source>
        <dbReference type="Google" id="ProtNLM"/>
    </source>
</evidence>
<keyword evidence="2" id="KW-0813">Transport</keyword>
<feature type="transmembrane region" description="Helical" evidence="7">
    <location>
        <begin position="89"/>
        <end position="108"/>
    </location>
</feature>
<feature type="transmembrane region" description="Helical" evidence="7">
    <location>
        <begin position="425"/>
        <end position="445"/>
    </location>
</feature>
<feature type="transmembrane region" description="Helical" evidence="7">
    <location>
        <begin position="147"/>
        <end position="170"/>
    </location>
</feature>
<proteinExistence type="predicted"/>
<feature type="transmembrane region" description="Helical" evidence="7">
    <location>
        <begin position="477"/>
        <end position="495"/>
    </location>
</feature>
<name>R8XYV0_ACICA</name>
<evidence type="ECO:0000256" key="1">
    <source>
        <dbReference type="ARBA" id="ARBA00004651"/>
    </source>
</evidence>
<reference evidence="8 9" key="1">
    <citation type="submission" date="2013-02" db="EMBL/GenBank/DDBJ databases">
        <title>The Genome Sequence of Acinetobacter sp. ANC 3811.</title>
        <authorList>
            <consortium name="The Broad Institute Genome Sequencing Platform"/>
            <consortium name="The Broad Institute Genome Sequencing Center for Infectious Disease"/>
            <person name="Cerqueira G."/>
            <person name="Feldgarden M."/>
            <person name="Courvalin P."/>
            <person name="Perichon B."/>
            <person name="Grillot-Courvalin C."/>
            <person name="Clermont D."/>
            <person name="Rocha E."/>
            <person name="Yoon E.-J."/>
            <person name="Nemec A."/>
            <person name="Walker B."/>
            <person name="Young S.K."/>
            <person name="Zeng Q."/>
            <person name="Gargeya S."/>
            <person name="Fitzgerald M."/>
            <person name="Haas B."/>
            <person name="Abouelleil A."/>
            <person name="Alvarado L."/>
            <person name="Arachchi H.M."/>
            <person name="Berlin A.M."/>
            <person name="Chapman S.B."/>
            <person name="Dewar J."/>
            <person name="Goldberg J."/>
            <person name="Griggs A."/>
            <person name="Gujja S."/>
            <person name="Hansen M."/>
            <person name="Howarth C."/>
            <person name="Imamovic A."/>
            <person name="Larimer J."/>
            <person name="McCowan C."/>
            <person name="Murphy C."/>
            <person name="Neiman D."/>
            <person name="Pearson M."/>
            <person name="Priest M."/>
            <person name="Roberts A."/>
            <person name="Saif S."/>
            <person name="Shea T."/>
            <person name="Sisk P."/>
            <person name="Sykes S."/>
            <person name="Wortman J."/>
            <person name="Nusbaum C."/>
            <person name="Birren B."/>
        </authorList>
    </citation>
    <scope>NUCLEOTIDE SEQUENCE [LARGE SCALE GENOMIC DNA]</scope>
    <source>
        <strain evidence="8 9">ANC 3811</strain>
    </source>
</reference>
<feature type="transmembrane region" description="Helical" evidence="7">
    <location>
        <begin position="451"/>
        <end position="470"/>
    </location>
</feature>
<feature type="transmembrane region" description="Helical" evidence="7">
    <location>
        <begin position="38"/>
        <end position="56"/>
    </location>
</feature>
<keyword evidence="5 7" id="KW-1133">Transmembrane helix</keyword>
<feature type="transmembrane region" description="Helical" evidence="7">
    <location>
        <begin position="507"/>
        <end position="526"/>
    </location>
</feature>
<evidence type="ECO:0000313" key="8">
    <source>
        <dbReference type="EMBL" id="EOQ61991.1"/>
    </source>
</evidence>
<dbReference type="Proteomes" id="UP000014041">
    <property type="component" value="Unassembled WGS sequence"/>
</dbReference>
<feature type="transmembrane region" description="Helical" evidence="7">
    <location>
        <begin position="63"/>
        <end position="83"/>
    </location>
</feature>
<dbReference type="HOGENOM" id="CLU_013927_2_0_6"/>
<organism evidence="8 9">
    <name type="scientific">Acinetobacter calcoaceticus ANC 3811</name>
    <dbReference type="NCBI Taxonomy" id="1217690"/>
    <lineage>
        <taxon>Bacteria</taxon>
        <taxon>Pseudomonadati</taxon>
        <taxon>Pseudomonadota</taxon>
        <taxon>Gammaproteobacteria</taxon>
        <taxon>Moraxellales</taxon>
        <taxon>Moraxellaceae</taxon>
        <taxon>Acinetobacter</taxon>
        <taxon>Acinetobacter calcoaceticus/baumannii complex</taxon>
    </lineage>
</organism>
<comment type="caution">
    <text evidence="8">The sequence shown here is derived from an EMBL/GenBank/DDBJ whole genome shotgun (WGS) entry which is preliminary data.</text>
</comment>
<dbReference type="AlphaFoldDB" id="R8XYV0"/>
<dbReference type="GO" id="GO:0022857">
    <property type="term" value="F:transmembrane transporter activity"/>
    <property type="evidence" value="ECO:0007669"/>
    <property type="project" value="InterPro"/>
</dbReference>
<evidence type="ECO:0000256" key="4">
    <source>
        <dbReference type="ARBA" id="ARBA00022692"/>
    </source>
</evidence>
<protein>
    <recommendedName>
        <fullName evidence="10">Fusaric acid resistance protein conserved region</fullName>
    </recommendedName>
</protein>
<feature type="transmembrane region" description="Helical" evidence="7">
    <location>
        <begin position="115"/>
        <end position="135"/>
    </location>
</feature>
<dbReference type="GO" id="GO:0005886">
    <property type="term" value="C:plasma membrane"/>
    <property type="evidence" value="ECO:0007669"/>
    <property type="project" value="UniProtKB-SubCell"/>
</dbReference>
<evidence type="ECO:0000256" key="7">
    <source>
        <dbReference type="SAM" id="Phobius"/>
    </source>
</evidence>
<evidence type="ECO:0000256" key="6">
    <source>
        <dbReference type="ARBA" id="ARBA00023136"/>
    </source>
</evidence>
<dbReference type="Pfam" id="PF04632">
    <property type="entry name" value="FUSC"/>
    <property type="match status" value="1"/>
</dbReference>
<dbReference type="PATRIC" id="fig|1217690.3.peg.2741"/>
<evidence type="ECO:0000313" key="9">
    <source>
        <dbReference type="Proteomes" id="UP000014041"/>
    </source>
</evidence>
<keyword evidence="4 7" id="KW-0812">Transmembrane</keyword>
<sequence>MLLKQILAFRPSRLDLIFALKTFIAGMLALFVSFELDLINPMWSIGTVLIIANPYSGMVSSKCVYRVIGTMGGAVVALTLTPHLINTPWLFTVVLSLWVGFALYVSLLDRTPRSYAFMLAGYSTAMIVFNSITYIDQYNIFDIALARVIEISIGVISSAVVSATILPMHIGSAIKQRVIKTLKDTENLFANLLKADPQQNNTQLLATITRDTTDIHALAVHLSYEKGELHGMTKPLQEMLHQISMVVANLVALSERIKQLQELRFIETHSEKLQQLSAHVVHFLEQKDLIIDENILQLPDEFESDFLSLMESASTHQQVLVAAMKMDVRHFISNVLAVKVLWQRIQQGNKEIPDNITPMTTKYPSLHRDHGVAIRGGISAVLITFIVTGVWIISGWKAGFMMAQMGAVTACILTALDNPVPVLRIFIWGSIASAVLVFVYAFGIFPHVTTFWELGLVLLPMFLFAVSMMANQMLMPVGMVLGINTMMGLNLHNAYSMDAVSYLDGSFAMILGVLVSLVVIDVVRAMSPDTSASRILALHYRAMRQAIYLPYGLDFKVHLRSMLDRIGILNSKVVQSNEIKTSIHQALIESSSIVDLSRLQELANQSPQNSELAHHIGNLQQNLDELFRAKENDVDNTAALVEQIHRGLFELKQLASNIEDMTMRQRLLISLNNIAYSMCHVSSDQMNENSTLRGAPANG</sequence>
<evidence type="ECO:0000256" key="5">
    <source>
        <dbReference type="ARBA" id="ARBA00022989"/>
    </source>
</evidence>
<feature type="transmembrane region" description="Helical" evidence="7">
    <location>
        <begin position="12"/>
        <end position="32"/>
    </location>
</feature>
<evidence type="ECO:0000256" key="3">
    <source>
        <dbReference type="ARBA" id="ARBA00022475"/>
    </source>
</evidence>
<evidence type="ECO:0000256" key="2">
    <source>
        <dbReference type="ARBA" id="ARBA00022448"/>
    </source>
</evidence>
<dbReference type="RefSeq" id="WP_016139449.1">
    <property type="nucleotide sequence ID" value="NZ_KB976986.1"/>
</dbReference>